<sequence length="254" mass="26654">MSVDLGLLVVAGVLAAAGVYLLMERSLIRMLFGLMMVGNAVNLLIVTLAGSPGSPPIRGRESSGQSSDADPLAQGMVLTAIVITMGVAAFVLALAYRLFVINRRSRETPPDIEPTSVESATDDDDLGDDPEDVKIATGSLQSFGDRDRSDDPLTGADTVAGDFFDDHGNPLTAEEFEAVHQGVIETDLMPEDAVLIAHLHDDDGDDMPDTTDMTDDPDSASPDSDTPDSDTPDSDTPDSDDHGGGSGHRDGGDR</sequence>
<proteinExistence type="inferred from homology"/>
<organism evidence="9">
    <name type="scientific">Gordonia sp. MP11Mi</name>
    <dbReference type="NCBI Taxonomy" id="3022769"/>
    <lineage>
        <taxon>Bacteria</taxon>
        <taxon>Bacillati</taxon>
        <taxon>Actinomycetota</taxon>
        <taxon>Actinomycetes</taxon>
        <taxon>Mycobacteriales</taxon>
        <taxon>Gordoniaceae</taxon>
        <taxon>Gordonia</taxon>
    </lineage>
</organism>
<evidence type="ECO:0000256" key="5">
    <source>
        <dbReference type="ARBA" id="ARBA00022989"/>
    </source>
</evidence>
<evidence type="ECO:0000256" key="4">
    <source>
        <dbReference type="ARBA" id="ARBA00022692"/>
    </source>
</evidence>
<evidence type="ECO:0000256" key="6">
    <source>
        <dbReference type="ARBA" id="ARBA00023136"/>
    </source>
</evidence>
<evidence type="ECO:0000256" key="2">
    <source>
        <dbReference type="ARBA" id="ARBA00010388"/>
    </source>
</evidence>
<evidence type="ECO:0000256" key="1">
    <source>
        <dbReference type="ARBA" id="ARBA00004651"/>
    </source>
</evidence>
<dbReference type="PANTHER" id="PTHR34583">
    <property type="entry name" value="ANTIPORTER SUBUNIT MNHC2-RELATED"/>
    <property type="match status" value="1"/>
</dbReference>
<evidence type="ECO:0008006" key="10">
    <source>
        <dbReference type="Google" id="ProtNLM"/>
    </source>
</evidence>
<keyword evidence="6 8" id="KW-0472">Membrane</keyword>
<protein>
    <recommendedName>
        <fullName evidence="10">Na(+)/H(+) antiporter subunit C</fullName>
    </recommendedName>
</protein>
<gene>
    <name evidence="9" type="ORF">MP11Mi_17800</name>
</gene>
<dbReference type="Gene3D" id="1.10.287.3510">
    <property type="match status" value="1"/>
</dbReference>
<evidence type="ECO:0000256" key="7">
    <source>
        <dbReference type="SAM" id="MobiDB-lite"/>
    </source>
</evidence>
<dbReference type="InterPro" id="IPR050601">
    <property type="entry name" value="CPA3_antiporter_subunitC"/>
</dbReference>
<keyword evidence="4 8" id="KW-0812">Transmembrane</keyword>
<feature type="transmembrane region" description="Helical" evidence="8">
    <location>
        <begin position="6"/>
        <end position="23"/>
    </location>
</feature>
<feature type="compositionally biased region" description="Acidic residues" evidence="7">
    <location>
        <begin position="225"/>
        <end position="238"/>
    </location>
</feature>
<comment type="similarity">
    <text evidence="2">Belongs to the CPA3 antiporters (TC 2.A.63) subunit C family.</text>
</comment>
<accession>A0AA97CUK0</accession>
<dbReference type="RefSeq" id="WP_420041902.1">
    <property type="nucleotide sequence ID" value="NZ_CP128986.1"/>
</dbReference>
<feature type="region of interest" description="Disordered" evidence="7">
    <location>
        <begin position="200"/>
        <end position="254"/>
    </location>
</feature>
<evidence type="ECO:0000313" key="9">
    <source>
        <dbReference type="EMBL" id="WOC12689.1"/>
    </source>
</evidence>
<feature type="region of interest" description="Disordered" evidence="7">
    <location>
        <begin position="107"/>
        <end position="168"/>
    </location>
</feature>
<dbReference type="EMBL" id="CP128986">
    <property type="protein sequence ID" value="WOC12689.1"/>
    <property type="molecule type" value="Genomic_DNA"/>
</dbReference>
<dbReference type="AlphaFoldDB" id="A0AA97CUK0"/>
<evidence type="ECO:0000256" key="3">
    <source>
        <dbReference type="ARBA" id="ARBA00022475"/>
    </source>
</evidence>
<comment type="subcellular location">
    <subcellularLocation>
        <location evidence="1">Cell membrane</location>
        <topology evidence="1">Multi-pass membrane protein</topology>
    </subcellularLocation>
</comment>
<dbReference type="PANTHER" id="PTHR34583:SF2">
    <property type="entry name" value="ANTIPORTER SUBUNIT MNHC2-RELATED"/>
    <property type="match status" value="1"/>
</dbReference>
<keyword evidence="3" id="KW-1003">Cell membrane</keyword>
<name>A0AA97CUK0_9ACTN</name>
<feature type="transmembrane region" description="Helical" evidence="8">
    <location>
        <begin position="72"/>
        <end position="96"/>
    </location>
</feature>
<dbReference type="Pfam" id="PF00420">
    <property type="entry name" value="Oxidored_q2"/>
    <property type="match status" value="1"/>
</dbReference>
<dbReference type="GO" id="GO:0005886">
    <property type="term" value="C:plasma membrane"/>
    <property type="evidence" value="ECO:0007669"/>
    <property type="project" value="UniProtKB-SubCell"/>
</dbReference>
<keyword evidence="5 8" id="KW-1133">Transmembrane helix</keyword>
<feature type="compositionally biased region" description="Acidic residues" evidence="7">
    <location>
        <begin position="120"/>
        <end position="131"/>
    </location>
</feature>
<dbReference type="NCBIfam" id="NF005929">
    <property type="entry name" value="PRK07946.1"/>
    <property type="match status" value="1"/>
</dbReference>
<reference evidence="9" key="1">
    <citation type="submission" date="2023-06" db="EMBL/GenBank/DDBJ databases">
        <title>Gordonia sp. nov. and Pseudochrobactrum sp. nov., two species isolated from the burying beetle Nicrophorus vespilloides.</title>
        <authorList>
            <person name="Poehlein A."/>
            <person name="Guzman J."/>
            <person name="Daniel R."/>
            <person name="Vilcinskas A."/>
        </authorList>
    </citation>
    <scope>NUCLEOTIDE SEQUENCE</scope>
    <source>
        <strain evidence="9">MP11Mi</strain>
    </source>
</reference>
<feature type="compositionally biased region" description="Basic and acidic residues" evidence="7">
    <location>
        <begin position="239"/>
        <end position="254"/>
    </location>
</feature>
<evidence type="ECO:0000256" key="8">
    <source>
        <dbReference type="SAM" id="Phobius"/>
    </source>
</evidence>
<feature type="transmembrane region" description="Helical" evidence="8">
    <location>
        <begin position="30"/>
        <end position="52"/>
    </location>
</feature>
<dbReference type="InterPro" id="IPR039428">
    <property type="entry name" value="NUOK/Mnh_C1-like"/>
</dbReference>
<feature type="compositionally biased region" description="Acidic residues" evidence="7">
    <location>
        <begin position="202"/>
        <end position="218"/>
    </location>
</feature>